<dbReference type="InterPro" id="IPR023087">
    <property type="entry name" value="Flg_Motor_Flig_C"/>
</dbReference>
<proteinExistence type="inferred from homology"/>
<evidence type="ECO:0000256" key="8">
    <source>
        <dbReference type="ARBA" id="ARBA00023136"/>
    </source>
</evidence>
<dbReference type="NCBIfam" id="TIGR00207">
    <property type="entry name" value="fliG"/>
    <property type="match status" value="1"/>
</dbReference>
<dbReference type="Pfam" id="PF14841">
    <property type="entry name" value="FliG_M"/>
    <property type="match status" value="1"/>
</dbReference>
<evidence type="ECO:0000313" key="14">
    <source>
        <dbReference type="Proteomes" id="UP001158067"/>
    </source>
</evidence>
<feature type="domain" description="Flagellar motor switch protein FliG C-terminal" evidence="10">
    <location>
        <begin position="223"/>
        <end position="329"/>
    </location>
</feature>
<dbReference type="PRINTS" id="PR00954">
    <property type="entry name" value="FLGMOTORFLIG"/>
</dbReference>
<dbReference type="InterPro" id="IPR011002">
    <property type="entry name" value="FliG_a-hlx"/>
</dbReference>
<evidence type="ECO:0000256" key="1">
    <source>
        <dbReference type="ARBA" id="ARBA00004117"/>
    </source>
</evidence>
<evidence type="ECO:0000256" key="6">
    <source>
        <dbReference type="ARBA" id="ARBA00022500"/>
    </source>
</evidence>
<dbReference type="PANTHER" id="PTHR30534:SF0">
    <property type="entry name" value="FLAGELLAR MOTOR SWITCH PROTEIN FLIG"/>
    <property type="match status" value="1"/>
</dbReference>
<feature type="domain" description="Flagellar motor switch protein FliG N-terminal" evidence="12">
    <location>
        <begin position="14"/>
        <end position="113"/>
    </location>
</feature>
<dbReference type="PIRSF" id="PIRSF003161">
    <property type="entry name" value="FliG"/>
    <property type="match status" value="1"/>
</dbReference>
<evidence type="ECO:0000259" key="11">
    <source>
        <dbReference type="Pfam" id="PF14841"/>
    </source>
</evidence>
<dbReference type="Proteomes" id="UP001158067">
    <property type="component" value="Unassembled WGS sequence"/>
</dbReference>
<keyword evidence="6" id="KW-0145">Chemotaxis</keyword>
<comment type="subcellular location">
    <subcellularLocation>
        <location evidence="1">Bacterial flagellum basal body</location>
    </subcellularLocation>
    <subcellularLocation>
        <location evidence="2">Cell membrane</location>
        <topology evidence="2">Peripheral membrane protein</topology>
        <orientation evidence="2">Cytoplasmic side</orientation>
    </subcellularLocation>
</comment>
<dbReference type="Gene3D" id="1.10.220.30">
    <property type="match status" value="3"/>
</dbReference>
<keyword evidence="13" id="KW-0282">Flagellum</keyword>
<accession>A0ABY1Q9T7</accession>
<evidence type="ECO:0000259" key="10">
    <source>
        <dbReference type="Pfam" id="PF01706"/>
    </source>
</evidence>
<evidence type="ECO:0000256" key="4">
    <source>
        <dbReference type="ARBA" id="ARBA00021870"/>
    </source>
</evidence>
<evidence type="ECO:0000259" key="12">
    <source>
        <dbReference type="Pfam" id="PF14842"/>
    </source>
</evidence>
<dbReference type="EMBL" id="FXUG01000007">
    <property type="protein sequence ID" value="SMP62268.1"/>
    <property type="molecule type" value="Genomic_DNA"/>
</dbReference>
<protein>
    <recommendedName>
        <fullName evidence="4">Flagellar motor switch protein FliG</fullName>
    </recommendedName>
</protein>
<keyword evidence="9" id="KW-0975">Bacterial flagellum</keyword>
<dbReference type="Pfam" id="PF01706">
    <property type="entry name" value="FliG_C"/>
    <property type="match status" value="1"/>
</dbReference>
<dbReference type="Pfam" id="PF14842">
    <property type="entry name" value="FliG_N"/>
    <property type="match status" value="1"/>
</dbReference>
<evidence type="ECO:0000256" key="3">
    <source>
        <dbReference type="ARBA" id="ARBA00010299"/>
    </source>
</evidence>
<dbReference type="SUPFAM" id="SSF48029">
    <property type="entry name" value="FliG"/>
    <property type="match status" value="2"/>
</dbReference>
<comment type="similarity">
    <text evidence="3">Belongs to the FliG family.</text>
</comment>
<comment type="caution">
    <text evidence="13">The sequence shown here is derived from an EMBL/GenBank/DDBJ whole genome shotgun (WGS) entry which is preliminary data.</text>
</comment>
<evidence type="ECO:0000256" key="9">
    <source>
        <dbReference type="ARBA" id="ARBA00023143"/>
    </source>
</evidence>
<keyword evidence="13" id="KW-0969">Cilium</keyword>
<keyword evidence="8" id="KW-0472">Membrane</keyword>
<reference evidence="13 14" key="1">
    <citation type="submission" date="2017-05" db="EMBL/GenBank/DDBJ databases">
        <authorList>
            <person name="Varghese N."/>
            <person name="Submissions S."/>
        </authorList>
    </citation>
    <scope>NUCLEOTIDE SEQUENCE [LARGE SCALE GENOMIC DNA]</scope>
    <source>
        <strain evidence="13 14">DSM 25457</strain>
    </source>
</reference>
<keyword evidence="5" id="KW-1003">Cell membrane</keyword>
<evidence type="ECO:0000256" key="7">
    <source>
        <dbReference type="ARBA" id="ARBA00022779"/>
    </source>
</evidence>
<dbReference type="InterPro" id="IPR000090">
    <property type="entry name" value="Flg_Motor_Flig"/>
</dbReference>
<dbReference type="InterPro" id="IPR032779">
    <property type="entry name" value="FliG_M"/>
</dbReference>
<dbReference type="PANTHER" id="PTHR30534">
    <property type="entry name" value="FLAGELLAR MOTOR SWITCH PROTEIN FLIG"/>
    <property type="match status" value="1"/>
</dbReference>
<sequence>MSANLEMMTEENRGLTKAAILLMCLPTKTAAQVLGQLPPRLIETISIKIAQIESVGGDEQEVVMAEFLTSKASAIYASPGGLERAKELIKEALGRDASEMIGNLQQTIEAMPFGFVKKVDTQTLLQFIGDEHPQTIALLLSHVPSAYAAEVMAGLDPEKQLEVIRRIANIGRTSPAAVAELERGLELRLSSMVNQNQSTMGGVESVAEILNVVERAIERTIMESLGREDPELSEDIRRLMFVFEDIAKLGDRDIQALLKNVETSQWAMALKGASEPLQEKVLRNMSSRAAENLREEMGYLGSVRISEVEAVQQKIVDVVRHLEDTGEISRPTGEGEEEYVT</sequence>
<gene>
    <name evidence="13" type="ORF">SAMN06265222_107277</name>
</gene>
<name>A0ABY1Q9T7_9BACT</name>
<evidence type="ECO:0000256" key="2">
    <source>
        <dbReference type="ARBA" id="ARBA00004413"/>
    </source>
</evidence>
<evidence type="ECO:0000256" key="5">
    <source>
        <dbReference type="ARBA" id="ARBA00022475"/>
    </source>
</evidence>
<evidence type="ECO:0000313" key="13">
    <source>
        <dbReference type="EMBL" id="SMP62268.1"/>
    </source>
</evidence>
<keyword evidence="14" id="KW-1185">Reference proteome</keyword>
<dbReference type="InterPro" id="IPR028263">
    <property type="entry name" value="FliG_N"/>
</dbReference>
<feature type="domain" description="Flagellar motor switch protein FliG middle" evidence="11">
    <location>
        <begin position="122"/>
        <end position="195"/>
    </location>
</feature>
<keyword evidence="7" id="KW-0283">Flagellar rotation</keyword>
<keyword evidence="13" id="KW-0966">Cell projection</keyword>
<organism evidence="13 14">
    <name type="scientific">Neorhodopirellula lusitana</name>
    <dbReference type="NCBI Taxonomy" id="445327"/>
    <lineage>
        <taxon>Bacteria</taxon>
        <taxon>Pseudomonadati</taxon>
        <taxon>Planctomycetota</taxon>
        <taxon>Planctomycetia</taxon>
        <taxon>Pirellulales</taxon>
        <taxon>Pirellulaceae</taxon>
        <taxon>Neorhodopirellula</taxon>
    </lineage>
</organism>
<dbReference type="RefSeq" id="WP_430438358.1">
    <property type="nucleotide sequence ID" value="NZ_FXUG01000007.1"/>
</dbReference>